<reference evidence="3" key="1">
    <citation type="submission" date="2016-10" db="EMBL/GenBank/DDBJ databases">
        <authorList>
            <person name="Varghese N."/>
            <person name="Submissions S."/>
        </authorList>
    </citation>
    <scope>NUCLEOTIDE SEQUENCE [LARGE SCALE GENOMIC DNA]</scope>
    <source>
        <strain evidence="3">IBRC-M 10761</strain>
    </source>
</reference>
<organism evidence="2 3">
    <name type="scientific">Cyclobacterium xiamenense</name>
    <dbReference type="NCBI Taxonomy" id="1297121"/>
    <lineage>
        <taxon>Bacteria</taxon>
        <taxon>Pseudomonadati</taxon>
        <taxon>Bacteroidota</taxon>
        <taxon>Cytophagia</taxon>
        <taxon>Cytophagales</taxon>
        <taxon>Cyclobacteriaceae</taxon>
        <taxon>Cyclobacterium</taxon>
    </lineage>
</organism>
<keyword evidence="1" id="KW-1133">Transmembrane helix</keyword>
<accession>A0A1H6Y0B9</accession>
<keyword evidence="1" id="KW-0472">Membrane</keyword>
<name>A0A1H6Y0B9_9BACT</name>
<proteinExistence type="predicted"/>
<dbReference type="Proteomes" id="UP000199403">
    <property type="component" value="Unassembled WGS sequence"/>
</dbReference>
<keyword evidence="1" id="KW-0812">Transmembrane</keyword>
<protein>
    <submittedName>
        <fullName evidence="2">Uncharacterized protein</fullName>
    </submittedName>
</protein>
<evidence type="ECO:0000256" key="1">
    <source>
        <dbReference type="SAM" id="Phobius"/>
    </source>
</evidence>
<dbReference type="EMBL" id="FNZH01000003">
    <property type="protein sequence ID" value="SEJ34748.1"/>
    <property type="molecule type" value="Genomic_DNA"/>
</dbReference>
<keyword evidence="3" id="KW-1185">Reference proteome</keyword>
<sequence>MTEEHFLLVGTRFRIGFVPRLFPAIFGVISGFSVFYFLYFFGAYGMKWN</sequence>
<dbReference type="AlphaFoldDB" id="A0A1H6Y0B9"/>
<feature type="transmembrane region" description="Helical" evidence="1">
    <location>
        <begin position="21"/>
        <end position="41"/>
    </location>
</feature>
<gene>
    <name evidence="2" type="ORF">SAMN05192553_103382</name>
</gene>
<evidence type="ECO:0000313" key="3">
    <source>
        <dbReference type="Proteomes" id="UP000199403"/>
    </source>
</evidence>
<evidence type="ECO:0000313" key="2">
    <source>
        <dbReference type="EMBL" id="SEJ34748.1"/>
    </source>
</evidence>